<sequence length="75" mass="8623">MLLYSSAALISSQVSSTIHALYEYRILRSEQSLVHFFTGHCRFTRGYVVSKIRNARGMFSNAKFYLRPSTSLLRS</sequence>
<evidence type="ECO:0000313" key="2">
    <source>
        <dbReference type="Proteomes" id="UP000275078"/>
    </source>
</evidence>
<name>A0A3N4HPB8_ASCIM</name>
<evidence type="ECO:0000313" key="1">
    <source>
        <dbReference type="EMBL" id="RPA74338.1"/>
    </source>
</evidence>
<dbReference type="Proteomes" id="UP000275078">
    <property type="component" value="Unassembled WGS sequence"/>
</dbReference>
<dbReference type="AlphaFoldDB" id="A0A3N4HPB8"/>
<proteinExistence type="predicted"/>
<accession>A0A3N4HPB8</accession>
<gene>
    <name evidence="1" type="ORF">BJ508DRAFT_36117</name>
</gene>
<reference evidence="1 2" key="1">
    <citation type="journal article" date="2018" name="Nat. Ecol. Evol.">
        <title>Pezizomycetes genomes reveal the molecular basis of ectomycorrhizal truffle lifestyle.</title>
        <authorList>
            <person name="Murat C."/>
            <person name="Payen T."/>
            <person name="Noel B."/>
            <person name="Kuo A."/>
            <person name="Morin E."/>
            <person name="Chen J."/>
            <person name="Kohler A."/>
            <person name="Krizsan K."/>
            <person name="Balestrini R."/>
            <person name="Da Silva C."/>
            <person name="Montanini B."/>
            <person name="Hainaut M."/>
            <person name="Levati E."/>
            <person name="Barry K.W."/>
            <person name="Belfiori B."/>
            <person name="Cichocki N."/>
            <person name="Clum A."/>
            <person name="Dockter R.B."/>
            <person name="Fauchery L."/>
            <person name="Guy J."/>
            <person name="Iotti M."/>
            <person name="Le Tacon F."/>
            <person name="Lindquist E.A."/>
            <person name="Lipzen A."/>
            <person name="Malagnac F."/>
            <person name="Mello A."/>
            <person name="Molinier V."/>
            <person name="Miyauchi S."/>
            <person name="Poulain J."/>
            <person name="Riccioni C."/>
            <person name="Rubini A."/>
            <person name="Sitrit Y."/>
            <person name="Splivallo R."/>
            <person name="Traeger S."/>
            <person name="Wang M."/>
            <person name="Zifcakova L."/>
            <person name="Wipf D."/>
            <person name="Zambonelli A."/>
            <person name="Paolocci F."/>
            <person name="Nowrousian M."/>
            <person name="Ottonello S."/>
            <person name="Baldrian P."/>
            <person name="Spatafora J.W."/>
            <person name="Henrissat B."/>
            <person name="Nagy L.G."/>
            <person name="Aury J.M."/>
            <person name="Wincker P."/>
            <person name="Grigoriev I.V."/>
            <person name="Bonfante P."/>
            <person name="Martin F.M."/>
        </authorList>
    </citation>
    <scope>NUCLEOTIDE SEQUENCE [LARGE SCALE GENOMIC DNA]</scope>
    <source>
        <strain evidence="1 2">RN42</strain>
    </source>
</reference>
<dbReference type="EMBL" id="ML119793">
    <property type="protein sequence ID" value="RPA74338.1"/>
    <property type="molecule type" value="Genomic_DNA"/>
</dbReference>
<organism evidence="1 2">
    <name type="scientific">Ascobolus immersus RN42</name>
    <dbReference type="NCBI Taxonomy" id="1160509"/>
    <lineage>
        <taxon>Eukaryota</taxon>
        <taxon>Fungi</taxon>
        <taxon>Dikarya</taxon>
        <taxon>Ascomycota</taxon>
        <taxon>Pezizomycotina</taxon>
        <taxon>Pezizomycetes</taxon>
        <taxon>Pezizales</taxon>
        <taxon>Ascobolaceae</taxon>
        <taxon>Ascobolus</taxon>
    </lineage>
</organism>
<keyword evidence="2" id="KW-1185">Reference proteome</keyword>
<protein>
    <submittedName>
        <fullName evidence="1">Uncharacterized protein</fullName>
    </submittedName>
</protein>